<reference evidence="3" key="1">
    <citation type="submission" date="2017-04" db="EMBL/GenBank/DDBJ databases">
        <authorList>
            <person name="Bumgarner R.E."/>
            <person name="Fredricks D.N."/>
            <person name="Srinivasan S."/>
        </authorList>
    </citation>
    <scope>NUCLEOTIDE SEQUENCE [LARGE SCALE GENOMIC DNA]</scope>
    <source>
        <strain evidence="3">KA00405</strain>
    </source>
</reference>
<dbReference type="CDD" id="cd01335">
    <property type="entry name" value="Radical_SAM"/>
    <property type="match status" value="1"/>
</dbReference>
<sequence>MWQASRDVMKIFFNSEVDAYGIQDLLRLFFGTCTRLVEPTNNVLLGFAVDLADNLAEGSAKEFAEDLTWAILAEDDDCRIFELSGMHGWTSDCLNTTDACLNLNLAENRAAVLASARLLACRDDSLNLLIQIGLIGKLTEFCRPKRDNKRLLYFALCKLTGKTFPWGSLTGIRPTLIAAEAMKITPNHAAAENLLVRYYGVSLFKAQLALTTAREEQHILRQLPPDTCGVYIAIPFCPTRCLYCSFSTNEGIDPPNDLINRYIDALSEEIELTFAQLPFKISTLYVGGGTPGILTAEQIARLGQIIHRNMEFIPGAELTFEAGRPDRVDQPALSAVYEAGFQKICLNPQTFHDRTLALVNRQHTVEQLISTYEMARRMPFTNINMDLILGLPGETEADMRYTLKKLESLSPDSFTLHSLAIKRASNLKLQAEDWLDVGAVHRRNKVLESLQEEGRALANRLGLVPYYMYRQKDGVGGLENLGYARPGCGNRYNLAMMGDGLSILSFGAGAMSKAVSGDKVERSPNVRSIQAYIERHREMSERKIIMLRQMNDNVIKSVHF</sequence>
<dbReference type="GO" id="GO:0005737">
    <property type="term" value="C:cytoplasm"/>
    <property type="evidence" value="ECO:0007669"/>
    <property type="project" value="TreeGrafter"/>
</dbReference>
<evidence type="ECO:0000313" key="2">
    <source>
        <dbReference type="EMBL" id="PNH19506.1"/>
    </source>
</evidence>
<dbReference type="SMART" id="SM00729">
    <property type="entry name" value="Elp3"/>
    <property type="match status" value="1"/>
</dbReference>
<dbReference type="NCBIfam" id="TIGR03994">
    <property type="entry name" value="rSAM_HemZ"/>
    <property type="match status" value="1"/>
</dbReference>
<dbReference type="AlphaFoldDB" id="A0A2J8B443"/>
<dbReference type="PANTHER" id="PTHR13932">
    <property type="entry name" value="COPROPORPHYRINIGEN III OXIDASE"/>
    <property type="match status" value="1"/>
</dbReference>
<dbReference type="GO" id="GO:0003824">
    <property type="term" value="F:catalytic activity"/>
    <property type="evidence" value="ECO:0007669"/>
    <property type="project" value="InterPro"/>
</dbReference>
<dbReference type="PANTHER" id="PTHR13932:SF1">
    <property type="entry name" value="OXYGEN-INDEPENDENT COPROPORPHYRINOGEN-III OXIDASE-LIKE PROTEIN HEMZ"/>
    <property type="match status" value="1"/>
</dbReference>
<comment type="caution">
    <text evidence="2">The sequence shown here is derived from an EMBL/GenBank/DDBJ whole genome shotgun (WGS) entry which is preliminary data.</text>
</comment>
<dbReference type="Gene3D" id="3.80.30.20">
    <property type="entry name" value="tm_1862 like domain"/>
    <property type="match status" value="1"/>
</dbReference>
<dbReference type="InterPro" id="IPR023404">
    <property type="entry name" value="rSAM_horseshoe"/>
</dbReference>
<dbReference type="SUPFAM" id="SSF102114">
    <property type="entry name" value="Radical SAM enzymes"/>
    <property type="match status" value="1"/>
</dbReference>
<protein>
    <submittedName>
        <fullName evidence="2">Coproporphyrinogen dehydrogenase HemZ</fullName>
    </submittedName>
</protein>
<dbReference type="GO" id="GO:0051539">
    <property type="term" value="F:4 iron, 4 sulfur cluster binding"/>
    <property type="evidence" value="ECO:0007669"/>
    <property type="project" value="TreeGrafter"/>
</dbReference>
<gene>
    <name evidence="2" type="ORF">B7R76_01065</name>
</gene>
<dbReference type="PROSITE" id="PS51918">
    <property type="entry name" value="RADICAL_SAM"/>
    <property type="match status" value="1"/>
</dbReference>
<dbReference type="Pfam" id="PF04055">
    <property type="entry name" value="Radical_SAM"/>
    <property type="match status" value="1"/>
</dbReference>
<dbReference type="Proteomes" id="UP000236394">
    <property type="component" value="Unassembled WGS sequence"/>
</dbReference>
<organism evidence="2 3">
    <name type="scientific">Mageeibacillus indolicus</name>
    <dbReference type="NCBI Taxonomy" id="884684"/>
    <lineage>
        <taxon>Bacteria</taxon>
        <taxon>Bacillati</taxon>
        <taxon>Bacillota</taxon>
        <taxon>Clostridia</taxon>
        <taxon>Eubacteriales</taxon>
        <taxon>Oscillospiraceae</taxon>
        <taxon>Mageeibacillus</taxon>
    </lineage>
</organism>
<dbReference type="InterPro" id="IPR023995">
    <property type="entry name" value="HemZ"/>
</dbReference>
<dbReference type="EMBL" id="NBZD01000001">
    <property type="protein sequence ID" value="PNH19506.1"/>
    <property type="molecule type" value="Genomic_DNA"/>
</dbReference>
<dbReference type="InterPro" id="IPR034505">
    <property type="entry name" value="Coproporphyrinogen-III_oxidase"/>
</dbReference>
<evidence type="ECO:0000259" key="1">
    <source>
        <dbReference type="PROSITE" id="PS51918"/>
    </source>
</evidence>
<dbReference type="InterPro" id="IPR058240">
    <property type="entry name" value="rSAM_sf"/>
</dbReference>
<evidence type="ECO:0000313" key="3">
    <source>
        <dbReference type="Proteomes" id="UP000236394"/>
    </source>
</evidence>
<dbReference type="SFLD" id="SFLDG01082">
    <property type="entry name" value="B12-binding_domain_containing"/>
    <property type="match status" value="1"/>
</dbReference>
<accession>A0A2J8B443</accession>
<dbReference type="SFLD" id="SFLDS00029">
    <property type="entry name" value="Radical_SAM"/>
    <property type="match status" value="1"/>
</dbReference>
<dbReference type="SFLD" id="SFLDG01065">
    <property type="entry name" value="anaerobic_coproporphyrinogen-I"/>
    <property type="match status" value="1"/>
</dbReference>
<dbReference type="InterPro" id="IPR007197">
    <property type="entry name" value="rSAM"/>
</dbReference>
<dbReference type="InterPro" id="IPR006638">
    <property type="entry name" value="Elp3/MiaA/NifB-like_rSAM"/>
</dbReference>
<name>A0A2J8B443_9FIRM</name>
<proteinExistence type="predicted"/>
<dbReference type="SFLD" id="SFLDF00310">
    <property type="entry name" value="oxygen-independent_coproporphy"/>
    <property type="match status" value="1"/>
</dbReference>
<dbReference type="GO" id="GO:0006779">
    <property type="term" value="P:porphyrin-containing compound biosynthetic process"/>
    <property type="evidence" value="ECO:0007669"/>
    <property type="project" value="TreeGrafter"/>
</dbReference>
<feature type="domain" description="Radical SAM core" evidence="1">
    <location>
        <begin position="222"/>
        <end position="456"/>
    </location>
</feature>